<accession>A0A5S5AZ71</accession>
<dbReference type="Proteomes" id="UP000322294">
    <property type="component" value="Unassembled WGS sequence"/>
</dbReference>
<evidence type="ECO:0000256" key="6">
    <source>
        <dbReference type="ARBA" id="ARBA00022801"/>
    </source>
</evidence>
<dbReference type="PANTHER" id="PTHR33695">
    <property type="entry name" value="LIPOPROTEIN SIGNAL PEPTIDASE"/>
    <property type="match status" value="1"/>
</dbReference>
<sequence>MSAWILAAAVFIIDQFTKYIVRVGMVPHQSIPVIKDILYITYIQNTGAAFSILQGRVIFFTTVSLMVIAALIFYIFRIPPEKRFFRMVLSLILGGAAGNLADRLRFGYVVDFIDFRVWPVFNLADSAIVIGVALLAYIIIFDSHIMKSLE</sequence>
<keyword evidence="2 9" id="KW-1003">Cell membrane</keyword>
<feature type="transmembrane region" description="Helical" evidence="9">
    <location>
        <begin position="121"/>
        <end position="141"/>
    </location>
</feature>
<feature type="active site" evidence="9">
    <location>
        <position position="125"/>
    </location>
</feature>
<dbReference type="EMBL" id="VNHO01000001">
    <property type="protein sequence ID" value="TYP60011.1"/>
    <property type="molecule type" value="Genomic_DNA"/>
</dbReference>
<comment type="function">
    <text evidence="9">This protein specifically catalyzes the removal of signal peptides from prolipoproteins.</text>
</comment>
<dbReference type="PANTHER" id="PTHR33695:SF1">
    <property type="entry name" value="LIPOPROTEIN SIGNAL PEPTIDASE"/>
    <property type="match status" value="1"/>
</dbReference>
<dbReference type="RefSeq" id="WP_148865730.1">
    <property type="nucleotide sequence ID" value="NZ_VNHO01000001.1"/>
</dbReference>
<proteinExistence type="inferred from homology"/>
<dbReference type="GO" id="GO:0005886">
    <property type="term" value="C:plasma membrane"/>
    <property type="evidence" value="ECO:0007669"/>
    <property type="project" value="UniProtKB-SubCell"/>
</dbReference>
<evidence type="ECO:0000256" key="1">
    <source>
        <dbReference type="ARBA" id="ARBA00006139"/>
    </source>
</evidence>
<dbReference type="GO" id="GO:0004190">
    <property type="term" value="F:aspartic-type endopeptidase activity"/>
    <property type="evidence" value="ECO:0007669"/>
    <property type="project" value="UniProtKB-UniRule"/>
</dbReference>
<keyword evidence="7 9" id="KW-1133">Transmembrane helix</keyword>
<evidence type="ECO:0000313" key="11">
    <source>
        <dbReference type="EMBL" id="TYP60011.1"/>
    </source>
</evidence>
<dbReference type="EC" id="3.4.23.36" evidence="9"/>
<evidence type="ECO:0000256" key="7">
    <source>
        <dbReference type="ARBA" id="ARBA00022989"/>
    </source>
</evidence>
<protein>
    <recommendedName>
        <fullName evidence="9">Lipoprotein signal peptidase</fullName>
        <ecNumber evidence="9">3.4.23.36</ecNumber>
    </recommendedName>
    <alternativeName>
        <fullName evidence="9">Prolipoprotein signal peptidase</fullName>
    </alternativeName>
    <alternativeName>
        <fullName evidence="9">Signal peptidase II</fullName>
        <shortName evidence="9">SPase II</shortName>
    </alternativeName>
</protein>
<comment type="subcellular location">
    <subcellularLocation>
        <location evidence="9">Cell membrane</location>
        <topology evidence="9">Multi-pass membrane protein</topology>
    </subcellularLocation>
</comment>
<dbReference type="Pfam" id="PF01252">
    <property type="entry name" value="Peptidase_A8"/>
    <property type="match status" value="1"/>
</dbReference>
<dbReference type="PRINTS" id="PR00781">
    <property type="entry name" value="LIPOSIGPTASE"/>
</dbReference>
<evidence type="ECO:0000256" key="5">
    <source>
        <dbReference type="ARBA" id="ARBA00022750"/>
    </source>
</evidence>
<evidence type="ECO:0000256" key="3">
    <source>
        <dbReference type="ARBA" id="ARBA00022670"/>
    </source>
</evidence>
<comment type="catalytic activity">
    <reaction evidence="9">
        <text>Release of signal peptides from bacterial membrane prolipoproteins. Hydrolyzes -Xaa-Yaa-Zaa-|-(S,diacylglyceryl)Cys-, in which Xaa is hydrophobic (preferably Leu), and Yaa (Ala or Ser) and Zaa (Gly or Ala) have small, neutral side chains.</text>
        <dbReference type="EC" id="3.4.23.36"/>
    </reaction>
</comment>
<evidence type="ECO:0000256" key="2">
    <source>
        <dbReference type="ARBA" id="ARBA00022475"/>
    </source>
</evidence>
<comment type="similarity">
    <text evidence="1 9 10">Belongs to the peptidase A8 family.</text>
</comment>
<keyword evidence="12" id="KW-1185">Reference proteome</keyword>
<dbReference type="NCBIfam" id="TIGR00077">
    <property type="entry name" value="lspA"/>
    <property type="match status" value="1"/>
</dbReference>
<comment type="caution">
    <text evidence="11">The sequence shown here is derived from an EMBL/GenBank/DDBJ whole genome shotgun (WGS) entry which is preliminary data.</text>
</comment>
<keyword evidence="6 9" id="KW-0378">Hydrolase</keyword>
<keyword evidence="8 9" id="KW-0472">Membrane</keyword>
<keyword evidence="5 9" id="KW-0064">Aspartyl protease</keyword>
<comment type="caution">
    <text evidence="9">Lacks conserved residue(s) required for the propagation of feature annotation.</text>
</comment>
<evidence type="ECO:0000256" key="10">
    <source>
        <dbReference type="RuleBase" id="RU004181"/>
    </source>
</evidence>
<evidence type="ECO:0000256" key="4">
    <source>
        <dbReference type="ARBA" id="ARBA00022692"/>
    </source>
</evidence>
<organism evidence="11 12">
    <name type="scientific">Thermosediminibacter litoriperuensis</name>
    <dbReference type="NCBI Taxonomy" id="291989"/>
    <lineage>
        <taxon>Bacteria</taxon>
        <taxon>Bacillati</taxon>
        <taxon>Bacillota</taxon>
        <taxon>Clostridia</taxon>
        <taxon>Thermosediminibacterales</taxon>
        <taxon>Thermosediminibacteraceae</taxon>
        <taxon>Thermosediminibacter</taxon>
    </lineage>
</organism>
<evidence type="ECO:0000256" key="8">
    <source>
        <dbReference type="ARBA" id="ARBA00023136"/>
    </source>
</evidence>
<dbReference type="OrthoDB" id="9810259at2"/>
<keyword evidence="4 9" id="KW-0812">Transmembrane</keyword>
<feature type="active site" evidence="9">
    <location>
        <position position="111"/>
    </location>
</feature>
<dbReference type="UniPathway" id="UPA00665"/>
<name>A0A5S5AZ71_9FIRM</name>
<dbReference type="AlphaFoldDB" id="A0A5S5AZ71"/>
<evidence type="ECO:0000256" key="9">
    <source>
        <dbReference type="HAMAP-Rule" id="MF_00161"/>
    </source>
</evidence>
<dbReference type="GO" id="GO:0006508">
    <property type="term" value="P:proteolysis"/>
    <property type="evidence" value="ECO:0007669"/>
    <property type="project" value="UniProtKB-KW"/>
</dbReference>
<dbReference type="InterPro" id="IPR001872">
    <property type="entry name" value="Peptidase_A8"/>
</dbReference>
<feature type="transmembrane region" description="Helical" evidence="9">
    <location>
        <begin position="57"/>
        <end position="76"/>
    </location>
</feature>
<reference evidence="11 12" key="1">
    <citation type="submission" date="2019-07" db="EMBL/GenBank/DDBJ databases">
        <title>Genomic Encyclopedia of Type Strains, Phase I: the one thousand microbial genomes (KMG-I) project.</title>
        <authorList>
            <person name="Kyrpides N."/>
        </authorList>
    </citation>
    <scope>NUCLEOTIDE SEQUENCE [LARGE SCALE GENOMIC DNA]</scope>
    <source>
        <strain evidence="11 12">DSM 16647</strain>
    </source>
</reference>
<comment type="pathway">
    <text evidence="9">Protein modification; lipoprotein biosynthesis (signal peptide cleavage).</text>
</comment>
<keyword evidence="3 9" id="KW-0645">Protease</keyword>
<dbReference type="HAMAP" id="MF_00161">
    <property type="entry name" value="LspA"/>
    <property type="match status" value="1"/>
</dbReference>
<gene>
    <name evidence="9" type="primary">lspA</name>
    <name evidence="11" type="ORF">LZ11_00173</name>
</gene>
<evidence type="ECO:0000313" key="12">
    <source>
        <dbReference type="Proteomes" id="UP000322294"/>
    </source>
</evidence>